<organism evidence="1 2">
    <name type="scientific">Athelia psychrophila</name>
    <dbReference type="NCBI Taxonomy" id="1759441"/>
    <lineage>
        <taxon>Eukaryota</taxon>
        <taxon>Fungi</taxon>
        <taxon>Dikarya</taxon>
        <taxon>Basidiomycota</taxon>
        <taxon>Agaricomycotina</taxon>
        <taxon>Agaricomycetes</taxon>
        <taxon>Agaricomycetidae</taxon>
        <taxon>Atheliales</taxon>
        <taxon>Atheliaceae</taxon>
        <taxon>Athelia</taxon>
    </lineage>
</organism>
<reference evidence="1 2" key="1">
    <citation type="journal article" date="2016" name="Mol. Biol. Evol.">
        <title>Comparative Genomics of Early-Diverging Mushroom-Forming Fungi Provides Insights into the Origins of Lignocellulose Decay Capabilities.</title>
        <authorList>
            <person name="Nagy L.G."/>
            <person name="Riley R."/>
            <person name="Tritt A."/>
            <person name="Adam C."/>
            <person name="Daum C."/>
            <person name="Floudas D."/>
            <person name="Sun H."/>
            <person name="Yadav J.S."/>
            <person name="Pangilinan J."/>
            <person name="Larsson K.H."/>
            <person name="Matsuura K."/>
            <person name="Barry K."/>
            <person name="Labutti K."/>
            <person name="Kuo R."/>
            <person name="Ohm R.A."/>
            <person name="Bhattacharya S.S."/>
            <person name="Shirouzu T."/>
            <person name="Yoshinaga Y."/>
            <person name="Martin F.M."/>
            <person name="Grigoriev I.V."/>
            <person name="Hibbett D.S."/>
        </authorList>
    </citation>
    <scope>NUCLEOTIDE SEQUENCE [LARGE SCALE GENOMIC DNA]</scope>
    <source>
        <strain evidence="1 2">CBS 109695</strain>
    </source>
</reference>
<evidence type="ECO:0000313" key="1">
    <source>
        <dbReference type="EMBL" id="KZP26121.1"/>
    </source>
</evidence>
<dbReference type="OrthoDB" id="3064317at2759"/>
<gene>
    <name evidence="1" type="ORF">FIBSPDRAFT_949598</name>
</gene>
<protein>
    <submittedName>
        <fullName evidence="1">Uncharacterized protein</fullName>
    </submittedName>
</protein>
<dbReference type="EMBL" id="KV417516">
    <property type="protein sequence ID" value="KZP26121.1"/>
    <property type="molecule type" value="Genomic_DNA"/>
</dbReference>
<evidence type="ECO:0000313" key="2">
    <source>
        <dbReference type="Proteomes" id="UP000076532"/>
    </source>
</evidence>
<proteinExistence type="predicted"/>
<name>A0A166PI67_9AGAM</name>
<dbReference type="Proteomes" id="UP000076532">
    <property type="component" value="Unassembled WGS sequence"/>
</dbReference>
<sequence length="211" mass="23183">MSRINAARGDKENAHRAIDLELDPAVSRVPESLSASRAGASMRHIIDTRVADLKKTVHNVRRQCTRAKTAVSGLRTKAKDASAITEAARLDSARKDRLIDSLRRDKHTLYMRSRRAPQQLDSAVEHAQSFSLKEKGIFTPRVREMARNLTAICKVPVANIGAVIETCAKGFGKQLTGGSMDKHSASRIALEGYIASDMQLVHEIHEAGGKY</sequence>
<accession>A0A166PI67</accession>
<dbReference type="AlphaFoldDB" id="A0A166PI67"/>
<keyword evidence="2" id="KW-1185">Reference proteome</keyword>
<dbReference type="STRING" id="436010.A0A166PI67"/>